<gene>
    <name evidence="4" type="primary">Igsf1</name>
    <name evidence="4" type="ORF">TODMEX_R09515</name>
</gene>
<evidence type="ECO:0000256" key="2">
    <source>
        <dbReference type="ARBA" id="ARBA00023157"/>
    </source>
</evidence>
<dbReference type="Proteomes" id="UP000660247">
    <property type="component" value="Unassembled WGS sequence"/>
</dbReference>
<dbReference type="SUPFAM" id="SSF48726">
    <property type="entry name" value="Immunoglobulin"/>
    <property type="match status" value="2"/>
</dbReference>
<evidence type="ECO:0000313" key="5">
    <source>
        <dbReference type="Proteomes" id="UP000660247"/>
    </source>
</evidence>
<dbReference type="FunFam" id="2.60.40.10:FF:000049">
    <property type="entry name" value="Leukocyte immunoglobulin-like receptor subfamily B member 1"/>
    <property type="match status" value="1"/>
</dbReference>
<dbReference type="OrthoDB" id="9808644at2759"/>
<dbReference type="PANTHER" id="PTHR11738:SF186">
    <property type="entry name" value="OSTEOCLAST-ASSOCIATED IMMUNOGLOBULIN-LIKE RECEPTOR"/>
    <property type="match status" value="1"/>
</dbReference>
<dbReference type="AlphaFoldDB" id="A0A851D698"/>
<dbReference type="EMBL" id="WEIS01023971">
    <property type="protein sequence ID" value="NWI64148.1"/>
    <property type="molecule type" value="Genomic_DNA"/>
</dbReference>
<name>A0A851D698_TODME</name>
<reference evidence="4" key="1">
    <citation type="submission" date="2019-10" db="EMBL/GenBank/DDBJ databases">
        <title>Bird 10,000 Genomes (B10K) Project - Family phase.</title>
        <authorList>
            <person name="Zhang G."/>
        </authorList>
    </citation>
    <scope>NUCLEOTIDE SEQUENCE</scope>
    <source>
        <strain evidence="4">B10K-DU-002-69</strain>
        <tissue evidence="4">Muscle</tissue>
    </source>
</reference>
<dbReference type="PANTHER" id="PTHR11738">
    <property type="entry name" value="MHC CLASS I NK CELL RECEPTOR"/>
    <property type="match status" value="1"/>
</dbReference>
<feature type="non-terminal residue" evidence="4">
    <location>
        <position position="145"/>
    </location>
</feature>
<feature type="non-terminal residue" evidence="4">
    <location>
        <position position="1"/>
    </location>
</feature>
<dbReference type="InterPro" id="IPR050412">
    <property type="entry name" value="Ig-like_Receptors_ImmuneReg"/>
</dbReference>
<evidence type="ECO:0000256" key="3">
    <source>
        <dbReference type="ARBA" id="ARBA00023319"/>
    </source>
</evidence>
<protein>
    <submittedName>
        <fullName evidence="4">IGSF1 protein</fullName>
    </submittedName>
</protein>
<comment type="caution">
    <text evidence="4">The sequence shown here is derived from an EMBL/GenBank/DDBJ whole genome shotgun (WGS) entry which is preliminary data.</text>
</comment>
<organism evidence="4 5">
    <name type="scientific">Todus mexicanus</name>
    <name type="common">Puerto Rican tody</name>
    <dbReference type="NCBI Taxonomy" id="135184"/>
    <lineage>
        <taxon>Eukaryota</taxon>
        <taxon>Metazoa</taxon>
        <taxon>Chordata</taxon>
        <taxon>Craniata</taxon>
        <taxon>Vertebrata</taxon>
        <taxon>Euteleostomi</taxon>
        <taxon>Archelosauria</taxon>
        <taxon>Archosauria</taxon>
        <taxon>Dinosauria</taxon>
        <taxon>Saurischia</taxon>
        <taxon>Theropoda</taxon>
        <taxon>Coelurosauria</taxon>
        <taxon>Aves</taxon>
        <taxon>Neognathae</taxon>
        <taxon>Neoaves</taxon>
        <taxon>Telluraves</taxon>
        <taxon>Coraciimorphae</taxon>
        <taxon>Coraciiformes</taxon>
        <taxon>Todidae</taxon>
        <taxon>Todus</taxon>
    </lineage>
</organism>
<dbReference type="InterPro" id="IPR013783">
    <property type="entry name" value="Ig-like_fold"/>
</dbReference>
<keyword evidence="5" id="KW-1185">Reference proteome</keyword>
<dbReference type="InterPro" id="IPR036179">
    <property type="entry name" value="Ig-like_dom_sf"/>
</dbReference>
<dbReference type="Gene3D" id="2.60.40.10">
    <property type="entry name" value="Immunoglobulins"/>
    <property type="match status" value="1"/>
</dbReference>
<evidence type="ECO:0000313" key="4">
    <source>
        <dbReference type="EMBL" id="NWI64148.1"/>
    </source>
</evidence>
<evidence type="ECO:0000256" key="1">
    <source>
        <dbReference type="ARBA" id="ARBA00022729"/>
    </source>
</evidence>
<keyword evidence="1" id="KW-0732">Signal</keyword>
<accession>A0A851D698</accession>
<keyword evidence="3" id="KW-0393">Immunoglobulin domain</keyword>
<proteinExistence type="predicted"/>
<dbReference type="GO" id="GO:0002764">
    <property type="term" value="P:immune response-regulating signaling pathway"/>
    <property type="evidence" value="ECO:0007669"/>
    <property type="project" value="TreeGrafter"/>
</dbReference>
<keyword evidence="2" id="KW-1015">Disulfide bond</keyword>
<sequence length="145" mass="15838">EDLDSLDLRGSRAQFFISNATQEDTNAYSCHYLSGHTVLACSETLGVMVQAFNLPIPVLSILPGQEVAAGAYVILPCTVTHSSIGCFLYLEDQVKTLNLLSKQQDDFNVSSVPEGNRGHYSCQCFTKGALFEWSAVSKTLDLVVR</sequence>